<dbReference type="Proteomes" id="UP000317648">
    <property type="component" value="Chromosome"/>
</dbReference>
<organism evidence="1 2">
    <name type="scientific">Lignipirellula cremea</name>
    <dbReference type="NCBI Taxonomy" id="2528010"/>
    <lineage>
        <taxon>Bacteria</taxon>
        <taxon>Pseudomonadati</taxon>
        <taxon>Planctomycetota</taxon>
        <taxon>Planctomycetia</taxon>
        <taxon>Pirellulales</taxon>
        <taxon>Pirellulaceae</taxon>
        <taxon>Lignipirellula</taxon>
    </lineage>
</organism>
<reference evidence="1 2" key="1">
    <citation type="submission" date="2019-02" db="EMBL/GenBank/DDBJ databases">
        <title>Deep-cultivation of Planctomycetes and their phenomic and genomic characterization uncovers novel biology.</title>
        <authorList>
            <person name="Wiegand S."/>
            <person name="Jogler M."/>
            <person name="Boedeker C."/>
            <person name="Pinto D."/>
            <person name="Vollmers J."/>
            <person name="Rivas-Marin E."/>
            <person name="Kohn T."/>
            <person name="Peeters S.H."/>
            <person name="Heuer A."/>
            <person name="Rast P."/>
            <person name="Oberbeckmann S."/>
            <person name="Bunk B."/>
            <person name="Jeske O."/>
            <person name="Meyerdierks A."/>
            <person name="Storesund J.E."/>
            <person name="Kallscheuer N."/>
            <person name="Luecker S."/>
            <person name="Lage O.M."/>
            <person name="Pohl T."/>
            <person name="Merkel B.J."/>
            <person name="Hornburger P."/>
            <person name="Mueller R.-W."/>
            <person name="Bruemmer F."/>
            <person name="Labrenz M."/>
            <person name="Spormann A.M."/>
            <person name="Op den Camp H."/>
            <person name="Overmann J."/>
            <person name="Amann R."/>
            <person name="Jetten M.S.M."/>
            <person name="Mascher T."/>
            <person name="Medema M.H."/>
            <person name="Devos D.P."/>
            <person name="Kaster A.-K."/>
            <person name="Ovreas L."/>
            <person name="Rohde M."/>
            <person name="Galperin M.Y."/>
            <person name="Jogler C."/>
        </authorList>
    </citation>
    <scope>NUCLEOTIDE SEQUENCE [LARGE SCALE GENOMIC DNA]</scope>
    <source>
        <strain evidence="1 2">Pla85_3_4</strain>
    </source>
</reference>
<evidence type="ECO:0000313" key="2">
    <source>
        <dbReference type="Proteomes" id="UP000317648"/>
    </source>
</evidence>
<accession>A0A518DL17</accession>
<dbReference type="KEGG" id="lcre:Pla8534_02730"/>
<name>A0A518DL17_9BACT</name>
<dbReference type="RefSeq" id="WP_197442904.1">
    <property type="nucleotide sequence ID" value="NZ_CP036433.1"/>
</dbReference>
<evidence type="ECO:0000313" key="1">
    <source>
        <dbReference type="EMBL" id="QDU92525.1"/>
    </source>
</evidence>
<dbReference type="EMBL" id="CP036433">
    <property type="protein sequence ID" value="QDU92525.1"/>
    <property type="molecule type" value="Genomic_DNA"/>
</dbReference>
<proteinExistence type="predicted"/>
<keyword evidence="2" id="KW-1185">Reference proteome</keyword>
<protein>
    <submittedName>
        <fullName evidence="1">Uncharacterized protein</fullName>
    </submittedName>
</protein>
<dbReference type="AlphaFoldDB" id="A0A518DL17"/>
<sequence length="53" mass="5809">MREQIPPGRFAPSSAGGKARIDSMARVCLGLQQQCVKRRVPPFVDQGKRSEPA</sequence>
<gene>
    <name evidence="1" type="ORF">Pla8534_02730</name>
</gene>